<accession>A0ABP7R059</accession>
<reference evidence="2" key="1">
    <citation type="journal article" date="2019" name="Int. J. Syst. Evol. Microbiol.">
        <title>The Global Catalogue of Microorganisms (GCM) 10K type strain sequencing project: providing services to taxonomists for standard genome sequencing and annotation.</title>
        <authorList>
            <consortium name="The Broad Institute Genomics Platform"/>
            <consortium name="The Broad Institute Genome Sequencing Center for Infectious Disease"/>
            <person name="Wu L."/>
            <person name="Ma J."/>
        </authorList>
    </citation>
    <scope>NUCLEOTIDE SEQUENCE [LARGE SCALE GENOMIC DNA]</scope>
    <source>
        <strain evidence="2">JCM 16601</strain>
    </source>
</reference>
<comment type="caution">
    <text evidence="1">The sequence shown here is derived from an EMBL/GenBank/DDBJ whole genome shotgun (WGS) entry which is preliminary data.</text>
</comment>
<proteinExistence type="predicted"/>
<evidence type="ECO:0000313" key="2">
    <source>
        <dbReference type="Proteomes" id="UP001500742"/>
    </source>
</evidence>
<name>A0ABP7R059_9SPHI</name>
<keyword evidence="2" id="KW-1185">Reference proteome</keyword>
<organism evidence="1 2">
    <name type="scientific">Mucilaginibacter dorajii</name>
    <dbReference type="NCBI Taxonomy" id="692994"/>
    <lineage>
        <taxon>Bacteria</taxon>
        <taxon>Pseudomonadati</taxon>
        <taxon>Bacteroidota</taxon>
        <taxon>Sphingobacteriia</taxon>
        <taxon>Sphingobacteriales</taxon>
        <taxon>Sphingobacteriaceae</taxon>
        <taxon>Mucilaginibacter</taxon>
    </lineage>
</organism>
<protein>
    <submittedName>
        <fullName evidence="1">Uncharacterized protein</fullName>
    </submittedName>
</protein>
<dbReference type="RefSeq" id="WP_259086728.1">
    <property type="nucleotide sequence ID" value="NZ_BAAAZC010000031.1"/>
</dbReference>
<dbReference type="Proteomes" id="UP001500742">
    <property type="component" value="Unassembled WGS sequence"/>
</dbReference>
<sequence>MLKIESDDFDNPIHIDEVNKKVTAVISFSYRFGKVIAGQRQHEANGAEDERNGVRQ</sequence>
<evidence type="ECO:0000313" key="1">
    <source>
        <dbReference type="EMBL" id="GAA3990336.1"/>
    </source>
</evidence>
<gene>
    <name evidence="1" type="ORF">GCM10022210_49900</name>
</gene>
<dbReference type="EMBL" id="BAAAZC010000031">
    <property type="protein sequence ID" value="GAA3990336.1"/>
    <property type="molecule type" value="Genomic_DNA"/>
</dbReference>